<dbReference type="InterPro" id="IPR002575">
    <property type="entry name" value="Aminoglycoside_PTrfase"/>
</dbReference>
<gene>
    <name evidence="2" type="ORF">PBV87_06015</name>
</gene>
<evidence type="ECO:0000259" key="1">
    <source>
        <dbReference type="Pfam" id="PF01636"/>
    </source>
</evidence>
<dbReference type="AlphaFoldDB" id="A0AA42J0E6"/>
<dbReference type="PANTHER" id="PTHR21064:SF5">
    <property type="entry name" value="SLR1880 PROTEIN"/>
    <property type="match status" value="1"/>
</dbReference>
<name>A0AA42J0E6_9FIRM</name>
<dbReference type="Gene3D" id="3.90.1200.10">
    <property type="match status" value="1"/>
</dbReference>
<dbReference type="InterPro" id="IPR011009">
    <property type="entry name" value="Kinase-like_dom_sf"/>
</dbReference>
<dbReference type="RefSeq" id="WP_271011508.1">
    <property type="nucleotide sequence ID" value="NZ_JAQIFT010000025.1"/>
</dbReference>
<dbReference type="InterPro" id="IPR050249">
    <property type="entry name" value="Pseudomonas-type_ThrB"/>
</dbReference>
<evidence type="ECO:0000313" key="2">
    <source>
        <dbReference type="EMBL" id="MDA3731043.1"/>
    </source>
</evidence>
<keyword evidence="3" id="KW-1185">Reference proteome</keyword>
<dbReference type="Proteomes" id="UP001169242">
    <property type="component" value="Unassembled WGS sequence"/>
</dbReference>
<organism evidence="2 3">
    <name type="scientific">Holtiella tumoricola</name>
    <dbReference type="NCBI Taxonomy" id="3018743"/>
    <lineage>
        <taxon>Bacteria</taxon>
        <taxon>Bacillati</taxon>
        <taxon>Bacillota</taxon>
        <taxon>Clostridia</taxon>
        <taxon>Lachnospirales</taxon>
        <taxon>Cellulosilyticaceae</taxon>
        <taxon>Holtiella</taxon>
    </lineage>
</organism>
<accession>A0AA42J0E6</accession>
<reference evidence="2" key="1">
    <citation type="journal article" date="2023" name="Int. J. Syst. Evol. Microbiol.">
        <title>&lt;i&gt;Holtiella tumoricola&lt;/i&gt; gen. nov. sp. nov., isolated from a human clinical sample.</title>
        <authorList>
            <person name="Allen-Vercoe E."/>
            <person name="Daigneault M.C."/>
            <person name="Vancuren S.J."/>
            <person name="Cochrane K."/>
            <person name="O'Neal L.L."/>
            <person name="Sankaranarayanan K."/>
            <person name="Lawson P.A."/>
        </authorList>
    </citation>
    <scope>NUCLEOTIDE SEQUENCE</scope>
    <source>
        <strain evidence="2">CC70A</strain>
    </source>
</reference>
<protein>
    <submittedName>
        <fullName evidence="2">Aminoglycoside phosphotransferase family protein</fullName>
    </submittedName>
</protein>
<dbReference type="SUPFAM" id="SSF56112">
    <property type="entry name" value="Protein kinase-like (PK-like)"/>
    <property type="match status" value="1"/>
</dbReference>
<sequence length="367" mass="42404">MKVEVTSEVLNQMVSKFKFEGTVKGTEPTGNGHINDTYLVTMEDGTRYILQRINHHIFKQPIELMENIEKVCNHVRAKIEATGGDVSREVLTLIPTVENKTYVQDEVGYYWRAYAFITDSVSYDVVPSNEIFYNCAKTFGTFQKLLTDFDASSLYETIPYFHNTKNRFKNFMAAYEKDALGRSEFVKDEIQFVLDHKADTERLLDLYEAGKLPLRVTHNDTKINNVMVDETTHEGICVIDLDTVMPGLAAYDFGDCIRTGATSGEEDERDLSLIRFMPDRFEAFTKGFLEAVGDSFDKEEIYSLLVGSKVMTLECGMRFLTDYLEGDHYFKLHRENHNLDRARTQFKLVQDMEAQWEQLENIIKKFM</sequence>
<comment type="caution">
    <text evidence="2">The sequence shown here is derived from an EMBL/GenBank/DDBJ whole genome shotgun (WGS) entry which is preliminary data.</text>
</comment>
<feature type="domain" description="Aminoglycoside phosphotransferase" evidence="1">
    <location>
        <begin position="28"/>
        <end position="264"/>
    </location>
</feature>
<dbReference type="EMBL" id="JAQIFT010000025">
    <property type="protein sequence ID" value="MDA3731043.1"/>
    <property type="molecule type" value="Genomic_DNA"/>
</dbReference>
<dbReference type="PANTHER" id="PTHR21064">
    <property type="entry name" value="AMINOGLYCOSIDE PHOSPHOTRANSFERASE DOMAIN-CONTAINING PROTEIN-RELATED"/>
    <property type="match status" value="1"/>
</dbReference>
<dbReference type="Pfam" id="PF01636">
    <property type="entry name" value="APH"/>
    <property type="match status" value="1"/>
</dbReference>
<proteinExistence type="predicted"/>
<evidence type="ECO:0000313" key="3">
    <source>
        <dbReference type="Proteomes" id="UP001169242"/>
    </source>
</evidence>